<protein>
    <submittedName>
        <fullName evidence="1">Uncharacterized protein</fullName>
    </submittedName>
</protein>
<accession>A0A8H6YXK8</accession>
<dbReference type="Proteomes" id="UP000620124">
    <property type="component" value="Unassembled WGS sequence"/>
</dbReference>
<sequence>MQTLAQELIDQIIDALHISDAGSMKTCGLVCTSWMPRSRHHLFSSVSISRANLLPFVELIHASSLLILSFVRDLHLDYDGDPQWLWDLNWIHQCPNLGAFGLRLHCKVVDLEPIHPHIRAWADSGSISELSLIGEGIRLELAAVLDILADLPLVTSLHLEGSWSETTSPLPCPPNLHTLALFHDPDGGENFLSWLLSFPVVPRLRSFKCSGPVPYRHHESSMVWYLQRTGGDLQSLSLLFRERWGMELERDPFDALDLYRLVLPHTTSLRHFSFRFRDPASMCETLALLSAPTLESITIARLPNLYSPDNKVPWSVLDKALADPRFQNLRHLSVVTISKDGVETSLITSQTQGLMPLATARGLLGPRLQDRHIHIHA</sequence>
<evidence type="ECO:0000313" key="1">
    <source>
        <dbReference type="EMBL" id="KAF7365690.1"/>
    </source>
</evidence>
<reference evidence="1" key="1">
    <citation type="submission" date="2020-05" db="EMBL/GenBank/DDBJ databases">
        <title>Mycena genomes resolve the evolution of fungal bioluminescence.</title>
        <authorList>
            <person name="Tsai I.J."/>
        </authorList>
    </citation>
    <scope>NUCLEOTIDE SEQUENCE</scope>
    <source>
        <strain evidence="1">CCC161011</strain>
    </source>
</reference>
<dbReference type="AlphaFoldDB" id="A0A8H6YXK8"/>
<keyword evidence="2" id="KW-1185">Reference proteome</keyword>
<evidence type="ECO:0000313" key="2">
    <source>
        <dbReference type="Proteomes" id="UP000620124"/>
    </source>
</evidence>
<dbReference type="EMBL" id="JACAZI010000003">
    <property type="protein sequence ID" value="KAF7365690.1"/>
    <property type="molecule type" value="Genomic_DNA"/>
</dbReference>
<name>A0A8H6YXK8_9AGAR</name>
<organism evidence="1 2">
    <name type="scientific">Mycena venus</name>
    <dbReference type="NCBI Taxonomy" id="2733690"/>
    <lineage>
        <taxon>Eukaryota</taxon>
        <taxon>Fungi</taxon>
        <taxon>Dikarya</taxon>
        <taxon>Basidiomycota</taxon>
        <taxon>Agaricomycotina</taxon>
        <taxon>Agaricomycetes</taxon>
        <taxon>Agaricomycetidae</taxon>
        <taxon>Agaricales</taxon>
        <taxon>Marasmiineae</taxon>
        <taxon>Mycenaceae</taxon>
        <taxon>Mycena</taxon>
    </lineage>
</organism>
<gene>
    <name evidence="1" type="ORF">MVEN_00442700</name>
</gene>
<comment type="caution">
    <text evidence="1">The sequence shown here is derived from an EMBL/GenBank/DDBJ whole genome shotgun (WGS) entry which is preliminary data.</text>
</comment>
<proteinExistence type="predicted"/>
<dbReference type="OrthoDB" id="2745898at2759"/>